<proteinExistence type="predicted"/>
<gene>
    <name evidence="1" type="ORF">Pmani_020973</name>
</gene>
<dbReference type="AlphaFoldDB" id="A0AAE1PEP4"/>
<comment type="caution">
    <text evidence="1">The sequence shown here is derived from an EMBL/GenBank/DDBJ whole genome shotgun (WGS) entry which is preliminary data.</text>
</comment>
<name>A0AAE1PEP4_9EUCA</name>
<keyword evidence="2" id="KW-1185">Reference proteome</keyword>
<accession>A0AAE1PEP4</accession>
<reference evidence="1" key="1">
    <citation type="submission" date="2023-11" db="EMBL/GenBank/DDBJ databases">
        <title>Genome assemblies of two species of porcelain crab, Petrolisthes cinctipes and Petrolisthes manimaculis (Anomura: Porcellanidae).</title>
        <authorList>
            <person name="Angst P."/>
        </authorList>
    </citation>
    <scope>NUCLEOTIDE SEQUENCE</scope>
    <source>
        <strain evidence="1">PB745_02</strain>
        <tissue evidence="1">Gill</tissue>
    </source>
</reference>
<sequence>MKTMSQVMSARANNKVEFVLQYWDRQSKKTLRHHRNRFKASGSVVDCMKPRYAYRHTRMAKRPLQTAQTATGLTMSGCPAKLEIIHQEYAIEQRNGIKRAPAPRPKSTA</sequence>
<dbReference type="Proteomes" id="UP001292094">
    <property type="component" value="Unassembled WGS sequence"/>
</dbReference>
<dbReference type="EMBL" id="JAWZYT010002018">
    <property type="protein sequence ID" value="KAK4307260.1"/>
    <property type="molecule type" value="Genomic_DNA"/>
</dbReference>
<evidence type="ECO:0000313" key="1">
    <source>
        <dbReference type="EMBL" id="KAK4307260.1"/>
    </source>
</evidence>
<organism evidence="1 2">
    <name type="scientific">Petrolisthes manimaculis</name>
    <dbReference type="NCBI Taxonomy" id="1843537"/>
    <lineage>
        <taxon>Eukaryota</taxon>
        <taxon>Metazoa</taxon>
        <taxon>Ecdysozoa</taxon>
        <taxon>Arthropoda</taxon>
        <taxon>Crustacea</taxon>
        <taxon>Multicrustacea</taxon>
        <taxon>Malacostraca</taxon>
        <taxon>Eumalacostraca</taxon>
        <taxon>Eucarida</taxon>
        <taxon>Decapoda</taxon>
        <taxon>Pleocyemata</taxon>
        <taxon>Anomura</taxon>
        <taxon>Galatheoidea</taxon>
        <taxon>Porcellanidae</taxon>
        <taxon>Petrolisthes</taxon>
    </lineage>
</organism>
<protein>
    <submittedName>
        <fullName evidence="1">Uncharacterized protein</fullName>
    </submittedName>
</protein>
<evidence type="ECO:0000313" key="2">
    <source>
        <dbReference type="Proteomes" id="UP001292094"/>
    </source>
</evidence>